<protein>
    <submittedName>
        <fullName evidence="3">Uncharacterized protein</fullName>
    </submittedName>
</protein>
<feature type="domain" description="Putative radical SAM N-terminal" evidence="2">
    <location>
        <begin position="73"/>
        <end position="220"/>
    </location>
</feature>
<dbReference type="EMBL" id="MFFM01000020">
    <property type="protein sequence ID" value="OGF13371.1"/>
    <property type="molecule type" value="Genomic_DNA"/>
</dbReference>
<dbReference type="SUPFAM" id="SSF102114">
    <property type="entry name" value="Radical SAM enzymes"/>
    <property type="match status" value="1"/>
</dbReference>
<dbReference type="Pfam" id="PF19238">
    <property type="entry name" value="Radical_SAM_2"/>
    <property type="match status" value="1"/>
</dbReference>
<proteinExistence type="predicted"/>
<evidence type="ECO:0000259" key="2">
    <source>
        <dbReference type="Pfam" id="PF19238"/>
    </source>
</evidence>
<feature type="domain" description="DUF512" evidence="1">
    <location>
        <begin position="223"/>
        <end position="421"/>
    </location>
</feature>
<sequence length="433" mass="49052">MKISPLLCFMRITSVRNKSLGHKAGLRPMFDLLSINGHKISDNIDLRFHQSDELLEVVYKNSSGKMNRSPIEKNYDDQLGVVLEEPKFHSCGNKCIFCFVDQMPQGMRPALYFKDEDFRLSFLYGNYITLSNISRSDLDRIKQQRLSPLYISVHATDVKLRRKMLGSRAGDEILKVMKGLIAGGIEMHTQIVLCPGINDGRHLKKTLSDLLKLYPGVKSIAVVPVGLTKHRQKLFPLRAINREYSQALIEEYQGLQKQLRQRFKRTILYFADEFYLNAGLDFPASFWYDDYPQLDNGVGMVRDFWNSFRALSSDLPERLKRRKKVIFISGTSGARVLKPVAARLNRIGGLDCSVILVKNRLFGESVTVSGLLSGRDILSSLKAEGRGCDLMVLPENLLNRQGKFIDDLSLGELGRRLKPVKVVVGLEALIKAI</sequence>
<gene>
    <name evidence="3" type="ORF">A2024_00180</name>
</gene>
<name>A0A1F5RH51_9BACT</name>
<dbReference type="Proteomes" id="UP000177230">
    <property type="component" value="Unassembled WGS sequence"/>
</dbReference>
<dbReference type="InterPro" id="IPR013785">
    <property type="entry name" value="Aldolase_TIM"/>
</dbReference>
<accession>A0A1F5RH51</accession>
<reference evidence="3 4" key="1">
    <citation type="journal article" date="2016" name="Nat. Commun.">
        <title>Thousands of microbial genomes shed light on interconnected biogeochemical processes in an aquifer system.</title>
        <authorList>
            <person name="Anantharaman K."/>
            <person name="Brown C.T."/>
            <person name="Hug L.A."/>
            <person name="Sharon I."/>
            <person name="Castelle C.J."/>
            <person name="Probst A.J."/>
            <person name="Thomas B.C."/>
            <person name="Singh A."/>
            <person name="Wilkins M.J."/>
            <person name="Karaoz U."/>
            <person name="Brodie E.L."/>
            <person name="Williams K.H."/>
            <person name="Hubbard S.S."/>
            <person name="Banfield J.F."/>
        </authorList>
    </citation>
    <scope>NUCLEOTIDE SEQUENCE [LARGE SCALE GENOMIC DNA]</scope>
</reference>
<dbReference type="InterPro" id="IPR007549">
    <property type="entry name" value="DUF512"/>
</dbReference>
<dbReference type="Gene3D" id="3.20.20.70">
    <property type="entry name" value="Aldolase class I"/>
    <property type="match status" value="1"/>
</dbReference>
<dbReference type="InterPro" id="IPR058240">
    <property type="entry name" value="rSAM_sf"/>
</dbReference>
<comment type="caution">
    <text evidence="3">The sequence shown here is derived from an EMBL/GenBank/DDBJ whole genome shotgun (WGS) entry which is preliminary data.</text>
</comment>
<evidence type="ECO:0000313" key="4">
    <source>
        <dbReference type="Proteomes" id="UP000177230"/>
    </source>
</evidence>
<organism evidence="3 4">
    <name type="scientific">Candidatus Edwardsbacteria bacterium GWF2_54_11</name>
    <dbReference type="NCBI Taxonomy" id="1817851"/>
    <lineage>
        <taxon>Bacteria</taxon>
        <taxon>Candidatus Edwardsiibacteriota</taxon>
    </lineage>
</organism>
<dbReference type="InterPro" id="IPR045375">
    <property type="entry name" value="Put_radical_SAM-like_N"/>
</dbReference>
<evidence type="ECO:0000313" key="3">
    <source>
        <dbReference type="EMBL" id="OGF13371.1"/>
    </source>
</evidence>
<evidence type="ECO:0000259" key="1">
    <source>
        <dbReference type="Pfam" id="PF04459"/>
    </source>
</evidence>
<dbReference type="AlphaFoldDB" id="A0A1F5RH51"/>
<dbReference type="Pfam" id="PF04459">
    <property type="entry name" value="DUF512"/>
    <property type="match status" value="1"/>
</dbReference>